<evidence type="ECO:0000313" key="3">
    <source>
        <dbReference type="Proteomes" id="UP000681967"/>
    </source>
</evidence>
<sequence>MMPPQMYHPQPPIPAPQSYFVPPQYQQPAQYVPMNYPQGSIPPQ</sequence>
<reference evidence="2" key="1">
    <citation type="submission" date="2021-02" db="EMBL/GenBank/DDBJ databases">
        <authorList>
            <person name="Nowell W R."/>
        </authorList>
    </citation>
    <scope>NUCLEOTIDE SEQUENCE</scope>
</reference>
<feature type="region of interest" description="Disordered" evidence="1">
    <location>
        <begin position="1"/>
        <end position="21"/>
    </location>
</feature>
<dbReference type="Proteomes" id="UP000681967">
    <property type="component" value="Unassembled WGS sequence"/>
</dbReference>
<feature type="non-terminal residue" evidence="2">
    <location>
        <position position="44"/>
    </location>
</feature>
<name>A0A8S3EB61_9BILA</name>
<protein>
    <submittedName>
        <fullName evidence="2">Uncharacterized protein</fullName>
    </submittedName>
</protein>
<comment type="caution">
    <text evidence="2">The sequence shown here is derived from an EMBL/GenBank/DDBJ whole genome shotgun (WGS) entry which is preliminary data.</text>
</comment>
<evidence type="ECO:0000313" key="2">
    <source>
        <dbReference type="EMBL" id="CAF5044891.1"/>
    </source>
</evidence>
<gene>
    <name evidence="2" type="ORF">BYL167_LOCUS57362</name>
</gene>
<organism evidence="2 3">
    <name type="scientific">Rotaria magnacalcarata</name>
    <dbReference type="NCBI Taxonomy" id="392030"/>
    <lineage>
        <taxon>Eukaryota</taxon>
        <taxon>Metazoa</taxon>
        <taxon>Spiralia</taxon>
        <taxon>Gnathifera</taxon>
        <taxon>Rotifera</taxon>
        <taxon>Eurotatoria</taxon>
        <taxon>Bdelloidea</taxon>
        <taxon>Philodinida</taxon>
        <taxon>Philodinidae</taxon>
        <taxon>Rotaria</taxon>
    </lineage>
</organism>
<evidence type="ECO:0000256" key="1">
    <source>
        <dbReference type="SAM" id="MobiDB-lite"/>
    </source>
</evidence>
<accession>A0A8S3EB61</accession>
<dbReference type="AlphaFoldDB" id="A0A8S3EB61"/>
<dbReference type="EMBL" id="CAJOBH010224767">
    <property type="protein sequence ID" value="CAF5044891.1"/>
    <property type="molecule type" value="Genomic_DNA"/>
</dbReference>
<proteinExistence type="predicted"/>